<evidence type="ECO:0000256" key="13">
    <source>
        <dbReference type="ARBA" id="ARBA00023254"/>
    </source>
</evidence>
<feature type="coiled-coil region" evidence="14">
    <location>
        <begin position="232"/>
        <end position="278"/>
    </location>
</feature>
<dbReference type="AlphaFoldDB" id="A0A0J6F1B4"/>
<evidence type="ECO:0000256" key="11">
    <source>
        <dbReference type="ARBA" id="ARBA00023204"/>
    </source>
</evidence>
<evidence type="ECO:0000256" key="2">
    <source>
        <dbReference type="ARBA" id="ARBA00004123"/>
    </source>
</evidence>
<reference evidence="18" key="3">
    <citation type="journal article" date="2010" name="Genome Res.">
        <title>Population genomic sequencing of Coccidioides fungi reveals recent hybridization and transposon control.</title>
        <authorList>
            <person name="Neafsey D.E."/>
            <person name="Barker B.M."/>
            <person name="Sharpton T.J."/>
            <person name="Stajich J.E."/>
            <person name="Park D.J."/>
            <person name="Whiston E."/>
            <person name="Hung C.-Y."/>
            <person name="McMahan C."/>
            <person name="White J."/>
            <person name="Sykes S."/>
            <person name="Heiman D."/>
            <person name="Young S."/>
            <person name="Zeng Q."/>
            <person name="Abouelleil A."/>
            <person name="Aftuck L."/>
            <person name="Bessette D."/>
            <person name="Brown A."/>
            <person name="FitzGerald M."/>
            <person name="Lui A."/>
            <person name="Macdonald J.P."/>
            <person name="Priest M."/>
            <person name="Orbach M.J."/>
            <person name="Galgiani J.N."/>
            <person name="Kirkland T.N."/>
            <person name="Cole G.T."/>
            <person name="Birren B.W."/>
            <person name="Henn M.R."/>
            <person name="Taylor J.W."/>
            <person name="Rounsley S.D."/>
        </authorList>
    </citation>
    <scope>NUCLEOTIDE SEQUENCE [LARGE SCALE GENOMIC DNA]</scope>
    <source>
        <strain evidence="18">RMSCC 3488</strain>
    </source>
</reference>
<keyword evidence="13" id="KW-0469">Meiosis</keyword>
<evidence type="ECO:0000256" key="9">
    <source>
        <dbReference type="ARBA" id="ARBA00022842"/>
    </source>
</evidence>
<dbReference type="GO" id="GO:0031573">
    <property type="term" value="P:mitotic intra-S DNA damage checkpoint signaling"/>
    <property type="evidence" value="ECO:0007669"/>
    <property type="project" value="TreeGrafter"/>
</dbReference>
<keyword evidence="12" id="KW-0539">Nucleus</keyword>
<feature type="compositionally biased region" description="Polar residues" evidence="15">
    <location>
        <begin position="431"/>
        <end position="440"/>
    </location>
</feature>
<dbReference type="PANTHER" id="PTHR21077:SF5">
    <property type="entry name" value="CROSSOVER JUNCTION ENDONUCLEASE MMS4"/>
    <property type="match status" value="1"/>
</dbReference>
<feature type="compositionally biased region" description="Low complexity" evidence="15">
    <location>
        <begin position="60"/>
        <end position="71"/>
    </location>
</feature>
<evidence type="ECO:0000256" key="3">
    <source>
        <dbReference type="ARBA" id="ARBA00005313"/>
    </source>
</evidence>
<dbReference type="Proteomes" id="UP000054567">
    <property type="component" value="Unassembled WGS sequence"/>
</dbReference>
<dbReference type="VEuPathDB" id="FungiDB:CPAG_02979"/>
<evidence type="ECO:0000256" key="1">
    <source>
        <dbReference type="ARBA" id="ARBA00001946"/>
    </source>
</evidence>
<feature type="region of interest" description="Disordered" evidence="15">
    <location>
        <begin position="430"/>
        <end position="451"/>
    </location>
</feature>
<feature type="domain" description="ERCC4" evidence="16">
    <location>
        <begin position="288"/>
        <end position="560"/>
    </location>
</feature>
<dbReference type="GO" id="GO:0000712">
    <property type="term" value="P:resolution of meiotic recombination intermediates"/>
    <property type="evidence" value="ECO:0007669"/>
    <property type="project" value="TreeGrafter"/>
</dbReference>
<dbReference type="InterPro" id="IPR033310">
    <property type="entry name" value="Mms4/EME1/EME2"/>
</dbReference>
<dbReference type="EMBL" id="DS268110">
    <property type="protein sequence ID" value="KMM66641.1"/>
    <property type="molecule type" value="Genomic_DNA"/>
</dbReference>
<dbReference type="InterPro" id="IPR042530">
    <property type="entry name" value="EME1/EME2_C"/>
</dbReference>
<evidence type="ECO:0000256" key="14">
    <source>
        <dbReference type="SAM" id="Coils"/>
    </source>
</evidence>
<evidence type="ECO:0000256" key="6">
    <source>
        <dbReference type="ARBA" id="ARBA00022759"/>
    </source>
</evidence>
<dbReference type="GO" id="GO:0006302">
    <property type="term" value="P:double-strand break repair"/>
    <property type="evidence" value="ECO:0007669"/>
    <property type="project" value="TreeGrafter"/>
</dbReference>
<dbReference type="Pfam" id="PF02732">
    <property type="entry name" value="ERCC4"/>
    <property type="match status" value="1"/>
</dbReference>
<keyword evidence="14" id="KW-0175">Coiled coil</keyword>
<keyword evidence="9" id="KW-0460">Magnesium</keyword>
<dbReference type="GO" id="GO:0031297">
    <property type="term" value="P:replication fork processing"/>
    <property type="evidence" value="ECO:0007669"/>
    <property type="project" value="TreeGrafter"/>
</dbReference>
<evidence type="ECO:0000256" key="8">
    <source>
        <dbReference type="ARBA" id="ARBA00022801"/>
    </source>
</evidence>
<keyword evidence="4" id="KW-0540">Nuclease</keyword>
<dbReference type="Gene3D" id="3.40.50.10130">
    <property type="match status" value="1"/>
</dbReference>
<evidence type="ECO:0000256" key="5">
    <source>
        <dbReference type="ARBA" id="ARBA00022723"/>
    </source>
</evidence>
<keyword evidence="8" id="KW-0378">Hydrolase</keyword>
<dbReference type="GO" id="GO:0046872">
    <property type="term" value="F:metal ion binding"/>
    <property type="evidence" value="ECO:0007669"/>
    <property type="project" value="UniProtKB-KW"/>
</dbReference>
<dbReference type="FunFam" id="1.10.150.670:FF:000004">
    <property type="entry name" value="Crossover junction endonuclease EME1"/>
    <property type="match status" value="1"/>
</dbReference>
<dbReference type="InterPro" id="IPR006166">
    <property type="entry name" value="ERCC4_domain"/>
</dbReference>
<comment type="subcellular location">
    <subcellularLocation>
        <location evidence="2">Nucleus</location>
    </subcellularLocation>
</comment>
<comment type="similarity">
    <text evidence="3">Belongs to the EME1/MMS4 family.</text>
</comment>
<dbReference type="Gene3D" id="1.10.150.670">
    <property type="entry name" value="Crossover junction endonuclease EME1, DNA-binding domain"/>
    <property type="match status" value="1"/>
</dbReference>
<evidence type="ECO:0000313" key="18">
    <source>
        <dbReference type="Proteomes" id="UP000054567"/>
    </source>
</evidence>
<dbReference type="GO" id="GO:0005634">
    <property type="term" value="C:nucleus"/>
    <property type="evidence" value="ECO:0007669"/>
    <property type="project" value="UniProtKB-SubCell"/>
</dbReference>
<keyword evidence="11" id="KW-0234">DNA repair</keyword>
<evidence type="ECO:0000256" key="12">
    <source>
        <dbReference type="ARBA" id="ARBA00023242"/>
    </source>
</evidence>
<reference evidence="18" key="2">
    <citation type="journal article" date="2009" name="Genome Res.">
        <title>Comparative genomic analyses of the human fungal pathogens Coccidioides and their relatives.</title>
        <authorList>
            <person name="Sharpton T.J."/>
            <person name="Stajich J.E."/>
            <person name="Rounsley S.D."/>
            <person name="Gardner M.J."/>
            <person name="Wortman J.R."/>
            <person name="Jordar V.S."/>
            <person name="Maiti R."/>
            <person name="Kodira C.D."/>
            <person name="Neafsey D.E."/>
            <person name="Zeng Q."/>
            <person name="Hung C.-Y."/>
            <person name="McMahan C."/>
            <person name="Muszewska A."/>
            <person name="Grynberg M."/>
            <person name="Mandel M.A."/>
            <person name="Kellner E.M."/>
            <person name="Barker B.M."/>
            <person name="Galgiani J.N."/>
            <person name="Orbach M.J."/>
            <person name="Kirkland T.N."/>
            <person name="Cole G.T."/>
            <person name="Henn M.R."/>
            <person name="Birren B.W."/>
            <person name="Taylor J.W."/>
        </authorList>
    </citation>
    <scope>NUCLEOTIDE SEQUENCE [LARGE SCALE GENOMIC DNA]</scope>
    <source>
        <strain evidence="18">RMSCC 3488</strain>
    </source>
</reference>
<dbReference type="InterPro" id="IPR047521">
    <property type="entry name" value="XPF_nuclease_EME1_ascomycetes"/>
</dbReference>
<evidence type="ECO:0000256" key="15">
    <source>
        <dbReference type="SAM" id="MobiDB-lite"/>
    </source>
</evidence>
<proteinExistence type="inferred from homology"/>
<evidence type="ECO:0000256" key="4">
    <source>
        <dbReference type="ARBA" id="ARBA00022722"/>
    </source>
</evidence>
<keyword evidence="10" id="KW-0233">DNA recombination</keyword>
<reference evidence="17 18" key="1">
    <citation type="submission" date="2007-06" db="EMBL/GenBank/DDBJ databases">
        <title>The Genome Sequence of Coccidioides posadasii RMSCC_3488.</title>
        <authorList>
            <consortium name="Coccidioides Genome Resources Consortium"/>
            <consortium name="The Broad Institute Genome Sequencing Platform"/>
            <person name="Henn M.R."/>
            <person name="Sykes S."/>
            <person name="Young S."/>
            <person name="Jaffe D."/>
            <person name="Berlin A."/>
            <person name="Alvarez P."/>
            <person name="Butler J."/>
            <person name="Gnerre S."/>
            <person name="Grabherr M."/>
            <person name="Mauceli E."/>
            <person name="Brockman W."/>
            <person name="Kodira C."/>
            <person name="Alvarado L."/>
            <person name="Zeng Q."/>
            <person name="Crawford M."/>
            <person name="Antoine C."/>
            <person name="Devon K."/>
            <person name="Galgiani J."/>
            <person name="Orsborn K."/>
            <person name="Lewis M.L."/>
            <person name="Nusbaum C."/>
            <person name="Galagan J."/>
            <person name="Birren B."/>
        </authorList>
    </citation>
    <scope>NUCLEOTIDE SEQUENCE [LARGE SCALE GENOMIC DNA]</scope>
    <source>
        <strain evidence="17 18">RMSCC 3488</strain>
    </source>
</reference>
<gene>
    <name evidence="17" type="ORF">CPAG_02979</name>
</gene>
<feature type="region of interest" description="Disordered" evidence="15">
    <location>
        <begin position="52"/>
        <end position="75"/>
    </location>
</feature>
<dbReference type="GO" id="GO:0003677">
    <property type="term" value="F:DNA binding"/>
    <property type="evidence" value="ECO:0007669"/>
    <property type="project" value="InterPro"/>
</dbReference>
<dbReference type="GO" id="GO:0008821">
    <property type="term" value="F:crossover junction DNA endonuclease activity"/>
    <property type="evidence" value="ECO:0007669"/>
    <property type="project" value="TreeGrafter"/>
</dbReference>
<keyword evidence="5" id="KW-0479">Metal-binding</keyword>
<organism evidence="17 18">
    <name type="scientific">Coccidioides posadasii RMSCC 3488</name>
    <dbReference type="NCBI Taxonomy" id="454284"/>
    <lineage>
        <taxon>Eukaryota</taxon>
        <taxon>Fungi</taxon>
        <taxon>Dikarya</taxon>
        <taxon>Ascomycota</taxon>
        <taxon>Pezizomycotina</taxon>
        <taxon>Eurotiomycetes</taxon>
        <taxon>Eurotiomycetidae</taxon>
        <taxon>Onygenales</taxon>
        <taxon>Onygenaceae</taxon>
        <taxon>Coccidioides</taxon>
    </lineage>
</organism>
<accession>A0A0J6F1B4</accession>
<name>A0A0J6F1B4_COCPO</name>
<evidence type="ECO:0000256" key="7">
    <source>
        <dbReference type="ARBA" id="ARBA00022763"/>
    </source>
</evidence>
<keyword evidence="6" id="KW-0255">Endonuclease</keyword>
<evidence type="ECO:0000256" key="10">
    <source>
        <dbReference type="ARBA" id="ARBA00023172"/>
    </source>
</evidence>
<dbReference type="SMART" id="SM00891">
    <property type="entry name" value="ERCC4"/>
    <property type="match status" value="1"/>
</dbReference>
<dbReference type="CDD" id="cd20085">
    <property type="entry name" value="XPF_nuclease_Mms4"/>
    <property type="match status" value="1"/>
</dbReference>
<keyword evidence="7" id="KW-0227">DNA damage</keyword>
<dbReference type="PANTHER" id="PTHR21077">
    <property type="entry name" value="EME1 PROTEIN"/>
    <property type="match status" value="1"/>
</dbReference>
<protein>
    <recommendedName>
        <fullName evidence="16">ERCC4 domain-containing protein</fullName>
    </recommendedName>
</protein>
<evidence type="ECO:0000259" key="16">
    <source>
        <dbReference type="SMART" id="SM00891"/>
    </source>
</evidence>
<sequence length="607" mass="68069">MVEIISLLSSPEICLQQPASRPSTSERRSFGRGKDILSDILDDSLFDIEEVTNPPKRQRLSPSLDISSISPQPRPNARAVLSSLLADDSPQVGESYQFEGNRSRRFKDWDDEISDPDIRLSSGGRARVSYRGRDPKGSTDVIIIDNDSEDLEGNGILPNCFDPAPPSASRLAYSDRTSSLLVRLHDRREDSAKAVMKSKASISLSDEDSGLPRVARTRVKRLADSSASDKTAKALVREAAKFRREKEKAEEKERKRNLKEEKEKAKKFAADIAQANKLKINKKESTPEMLVDMSQSFEDSSVGSQVGEYMRHLGVQIRFVSTKIPNIVSWRRKITAFYNDEVGHWEPCPLKIRREEHVLCFLSAQEFVNLVVAPEVDQSVESHLRKLLRDYPGCKPIYLIEGLAAWMRKNQNVRNRAYQAAVRRQMVELGNSATESGPSNRRSKRAALPEPPIDDDAIEDALLQLQVQHNCLIYHAAAAAESAEWIKNFTEHISTIPYRRERLNVQDAVFCMDSGQVKSGVDVDDTYIRMLEEIQRVTAPVAYGVAVEYSSVRDLVNGMREHGPLRLQDAQKCANKSGALTEARIGPAVSKRLHKIFTSLDPASTDI</sequence>
<dbReference type="OrthoDB" id="343092at2759"/>
<comment type="cofactor">
    <cofactor evidence="1">
        <name>Mg(2+)</name>
        <dbReference type="ChEBI" id="CHEBI:18420"/>
    </cofactor>
</comment>
<dbReference type="GO" id="GO:0048476">
    <property type="term" value="C:Holliday junction resolvase complex"/>
    <property type="evidence" value="ECO:0007669"/>
    <property type="project" value="InterPro"/>
</dbReference>
<evidence type="ECO:0000313" key="17">
    <source>
        <dbReference type="EMBL" id="KMM66641.1"/>
    </source>
</evidence>